<organism evidence="8 9">
    <name type="scientific">Drosophila lebanonensis</name>
    <name type="common">Fruit fly</name>
    <name type="synonym">Scaptodrosophila lebanonensis</name>
    <dbReference type="NCBI Taxonomy" id="7225"/>
    <lineage>
        <taxon>Eukaryota</taxon>
        <taxon>Metazoa</taxon>
        <taxon>Ecdysozoa</taxon>
        <taxon>Arthropoda</taxon>
        <taxon>Hexapoda</taxon>
        <taxon>Insecta</taxon>
        <taxon>Pterygota</taxon>
        <taxon>Neoptera</taxon>
        <taxon>Endopterygota</taxon>
        <taxon>Diptera</taxon>
        <taxon>Brachycera</taxon>
        <taxon>Muscomorpha</taxon>
        <taxon>Ephydroidea</taxon>
        <taxon>Drosophilidae</taxon>
        <taxon>Scaptodrosophila</taxon>
    </lineage>
</organism>
<evidence type="ECO:0000256" key="6">
    <source>
        <dbReference type="SAM" id="MobiDB-lite"/>
    </source>
</evidence>
<feature type="compositionally biased region" description="Basic residues" evidence="6">
    <location>
        <begin position="99"/>
        <end position="109"/>
    </location>
</feature>
<dbReference type="Proteomes" id="UP000504634">
    <property type="component" value="Unplaced"/>
</dbReference>
<feature type="compositionally biased region" description="Basic residues" evidence="6">
    <location>
        <begin position="129"/>
        <end position="138"/>
    </location>
</feature>
<gene>
    <name evidence="9" type="primary">LOC115634823</name>
</gene>
<dbReference type="Pfam" id="PF00010">
    <property type="entry name" value="HLH"/>
    <property type="match status" value="1"/>
</dbReference>
<feature type="domain" description="BHLH" evidence="7">
    <location>
        <begin position="132"/>
        <end position="184"/>
    </location>
</feature>
<feature type="compositionally biased region" description="Low complexity" evidence="6">
    <location>
        <begin position="115"/>
        <end position="127"/>
    </location>
</feature>
<dbReference type="GO" id="GO:0005634">
    <property type="term" value="C:nucleus"/>
    <property type="evidence" value="ECO:0007669"/>
    <property type="project" value="UniProtKB-SubCell"/>
</dbReference>
<dbReference type="OrthoDB" id="6161578at2759"/>
<evidence type="ECO:0000256" key="5">
    <source>
        <dbReference type="ARBA" id="ARBA00023242"/>
    </source>
</evidence>
<dbReference type="GO" id="GO:0046983">
    <property type="term" value="F:protein dimerization activity"/>
    <property type="evidence" value="ECO:0007669"/>
    <property type="project" value="InterPro"/>
</dbReference>
<comment type="subcellular location">
    <subcellularLocation>
        <location evidence="1">Nucleus</location>
    </subcellularLocation>
</comment>
<dbReference type="CTD" id="36813"/>
<dbReference type="GO" id="GO:0045944">
    <property type="term" value="P:positive regulation of transcription by RNA polymerase II"/>
    <property type="evidence" value="ECO:0007669"/>
    <property type="project" value="TreeGrafter"/>
</dbReference>
<dbReference type="Gene3D" id="4.10.280.10">
    <property type="entry name" value="Helix-loop-helix DNA-binding domain"/>
    <property type="match status" value="1"/>
</dbReference>
<proteinExistence type="predicted"/>
<protein>
    <submittedName>
        <fullName evidence="9">Transcription factor 21</fullName>
    </submittedName>
</protein>
<dbReference type="GO" id="GO:0061564">
    <property type="term" value="P:axon development"/>
    <property type="evidence" value="ECO:0007669"/>
    <property type="project" value="TreeGrafter"/>
</dbReference>
<dbReference type="SMART" id="SM00353">
    <property type="entry name" value="HLH"/>
    <property type="match status" value="1"/>
</dbReference>
<keyword evidence="4" id="KW-0524">Neurogenesis</keyword>
<reference evidence="9" key="1">
    <citation type="submission" date="2025-08" db="UniProtKB">
        <authorList>
            <consortium name="RefSeq"/>
        </authorList>
    </citation>
    <scope>IDENTIFICATION</scope>
    <source>
        <strain evidence="9">11010-0011.00</strain>
        <tissue evidence="9">Whole body</tissue>
    </source>
</reference>
<dbReference type="PANTHER" id="PTHR19290">
    <property type="entry name" value="BASIC HELIX-LOOP-HELIX PROTEIN NEUROGENIN-RELATED"/>
    <property type="match status" value="1"/>
</dbReference>
<dbReference type="AlphaFoldDB" id="A0A6J2UMZ9"/>
<dbReference type="SUPFAM" id="SSF47459">
    <property type="entry name" value="HLH, helix-loop-helix DNA-binding domain"/>
    <property type="match status" value="1"/>
</dbReference>
<dbReference type="PROSITE" id="PS50888">
    <property type="entry name" value="BHLH"/>
    <property type="match status" value="1"/>
</dbReference>
<evidence type="ECO:0000259" key="7">
    <source>
        <dbReference type="PROSITE" id="PS50888"/>
    </source>
</evidence>
<evidence type="ECO:0000256" key="1">
    <source>
        <dbReference type="ARBA" id="ARBA00004123"/>
    </source>
</evidence>
<dbReference type="RefSeq" id="XP_030388602.1">
    <property type="nucleotide sequence ID" value="XM_030532742.1"/>
</dbReference>
<name>A0A6J2UMZ9_DROLE</name>
<keyword evidence="3" id="KW-0221">Differentiation</keyword>
<dbReference type="GeneID" id="115634823"/>
<dbReference type="GO" id="GO:0070888">
    <property type="term" value="F:E-box binding"/>
    <property type="evidence" value="ECO:0007669"/>
    <property type="project" value="TreeGrafter"/>
</dbReference>
<sequence length="210" mass="23621">MSLHKGQLPKFGELRAQDFYYSSEDDNSSQYLGSPNFSLSLVSGGTDMPHYDYNNGPYMSPDWQLLDSAAPPMETGPCSVNYENCMAQATDNADTAYVKKSKSPGRKTGSRTLRSRSPSSGQSPLSPTIRKRRRQAANLRERRRMNSLNDAFDRLRKVVPVPSMDQKLSKFETLQMAQSYILALCDLLEHNGDTHPYTIFDEHSFELGGH</sequence>
<dbReference type="GO" id="GO:0007423">
    <property type="term" value="P:sensory organ development"/>
    <property type="evidence" value="ECO:0007669"/>
    <property type="project" value="TreeGrafter"/>
</dbReference>
<accession>A0A6J2UMZ9</accession>
<evidence type="ECO:0000256" key="2">
    <source>
        <dbReference type="ARBA" id="ARBA00022473"/>
    </source>
</evidence>
<evidence type="ECO:0000256" key="4">
    <source>
        <dbReference type="ARBA" id="ARBA00022902"/>
    </source>
</evidence>
<evidence type="ECO:0000256" key="3">
    <source>
        <dbReference type="ARBA" id="ARBA00022782"/>
    </source>
</evidence>
<evidence type="ECO:0000313" key="9">
    <source>
        <dbReference type="RefSeq" id="XP_030388602.1"/>
    </source>
</evidence>
<keyword evidence="5" id="KW-0539">Nucleus</keyword>
<keyword evidence="8" id="KW-1185">Reference proteome</keyword>
<dbReference type="InterPro" id="IPR050359">
    <property type="entry name" value="bHLH_transcription_factors"/>
</dbReference>
<dbReference type="CDD" id="cd11430">
    <property type="entry name" value="bHLH_TS_ATOH1_like"/>
    <property type="match status" value="1"/>
</dbReference>
<dbReference type="PANTHER" id="PTHR19290:SF162">
    <property type="entry name" value="TRANSCRIPTION FACTOR ATOH7"/>
    <property type="match status" value="1"/>
</dbReference>
<dbReference type="InterPro" id="IPR011598">
    <property type="entry name" value="bHLH_dom"/>
</dbReference>
<feature type="region of interest" description="Disordered" evidence="6">
    <location>
        <begin position="96"/>
        <end position="138"/>
    </location>
</feature>
<keyword evidence="2" id="KW-0217">Developmental protein</keyword>
<dbReference type="InterPro" id="IPR036638">
    <property type="entry name" value="HLH_DNA-bd_sf"/>
</dbReference>
<evidence type="ECO:0000313" key="8">
    <source>
        <dbReference type="Proteomes" id="UP000504634"/>
    </source>
</evidence>
<dbReference type="GO" id="GO:0000981">
    <property type="term" value="F:DNA-binding transcription factor activity, RNA polymerase II-specific"/>
    <property type="evidence" value="ECO:0007669"/>
    <property type="project" value="TreeGrafter"/>
</dbReference>